<organism evidence="2 3">
    <name type="scientific">Rhodoferax ferrireducens</name>
    <dbReference type="NCBI Taxonomy" id="192843"/>
    <lineage>
        <taxon>Bacteria</taxon>
        <taxon>Pseudomonadati</taxon>
        <taxon>Pseudomonadota</taxon>
        <taxon>Betaproteobacteria</taxon>
        <taxon>Burkholderiales</taxon>
        <taxon>Comamonadaceae</taxon>
        <taxon>Rhodoferax</taxon>
    </lineage>
</organism>
<gene>
    <name evidence="2" type="ORF">J2X19_001485</name>
</gene>
<dbReference type="Proteomes" id="UP001180487">
    <property type="component" value="Unassembled WGS sequence"/>
</dbReference>
<feature type="transmembrane region" description="Helical" evidence="1">
    <location>
        <begin position="359"/>
        <end position="383"/>
    </location>
</feature>
<keyword evidence="3" id="KW-1185">Reference proteome</keyword>
<dbReference type="EMBL" id="JAVDXT010000001">
    <property type="protein sequence ID" value="MDR7376827.1"/>
    <property type="molecule type" value="Genomic_DNA"/>
</dbReference>
<dbReference type="PANTHER" id="PTHR32063">
    <property type="match status" value="1"/>
</dbReference>
<evidence type="ECO:0000313" key="3">
    <source>
        <dbReference type="Proteomes" id="UP001180487"/>
    </source>
</evidence>
<dbReference type="RefSeq" id="WP_310372055.1">
    <property type="nucleotide sequence ID" value="NZ_JAVDXT010000001.1"/>
</dbReference>
<dbReference type="Gene3D" id="1.20.1640.10">
    <property type="entry name" value="Multidrug efflux transporter AcrB transmembrane domain"/>
    <property type="match status" value="2"/>
</dbReference>
<evidence type="ECO:0000256" key="1">
    <source>
        <dbReference type="SAM" id="Phobius"/>
    </source>
</evidence>
<feature type="transmembrane region" description="Helical" evidence="1">
    <location>
        <begin position="389"/>
        <end position="410"/>
    </location>
</feature>
<keyword evidence="1" id="KW-0812">Transmembrane</keyword>
<dbReference type="Gene3D" id="3.30.2090.10">
    <property type="entry name" value="Multidrug efflux transporter AcrB TolC docking domain, DN and DC subdomains"/>
    <property type="match status" value="2"/>
</dbReference>
<keyword evidence="1" id="KW-1133">Transmembrane helix</keyword>
<sequence>MQLAETSIRRPVFATVLSLLILLVGAVSFNRLAVREYPKIDEPVVTVTVRYPGASAEVIESQISKPLEDSIAGIDAVDVITSISRAEQSQISVRFRLEKDADAAAAEVRDRTARVRNRLPQAIDEPVIAKVEADAFPVVFLAFSSDTLSPLQINDLINRVAKPRLQTVTGVADVRIFGERKYAMRVWLDANKLAGYRLTTQDVEDAIRRSNLEVPGGRIESQQREFSVTSQTDLVRPAQFADITIKSVNGFPVKIRDVARVQEGAAEERSAVRLNGRDAVAVGVIRQATANPLTLSAGVREMLPRLQLDLPAGVQIDVANDNSLFIDRSVKNVYRTIVEAVVLVALVIFVFLRTLRASIIPIVTIPVSLVGTFALMSLAGFSINTLTLLALVLAIGLVVDDAIVMLENIFRHIEEGLDPFSAAIKGAREIGFAIVTMTATLVAVYAPLAFTPGRTGRLFVEFALALAGAVVVSGFVALTLTPMMCSLLLKHNPKPNRFDSGMERLLTRISDGYGRMIRWLVATGYQPRADQRGVGVALKRVLLQARWIVIAVMLASAAAIYFVYPSMKQELSPLEDRGTILANVTAPDGATLEYTDRYAKAIEALGKPYPEFDRIFTTAGNPTVSQASVIFRTTDWEQRSRTTLDLAREMGPKFSGLPGVTAFPITPPSLGQGFRERPVNFVIQTSDSYQNLNKVVRQMMDEIAKNPGILAPDVDLRLNKPELRIDIDREKAADMGVAVDVVAKAIETMLGGRNVTRYKRDAEQYDVVVQTVASGRSTPEDIAGIYVRGRNDTMIPLSALVKVREDVSPRELNHFGQRRSATISANLAPDYALGEALKFMEATANKLLQPGYTTDLNGTSREFRNSQGALVIVFVLALVFIFLVLAAQFESFIDPLVIMLSVPLSMIGALLALKWSGGSLNVYSQIGLITLVGLITKHGILIVEFTNQLREQGQSMVDALVQASSQRLRPILMTTGAMVLGAVPLAIATGAGAESRQQIGWVIVGGMSLGTLLTVFVVPVMYSLFARSSVPGANTAEAHEAPTHPVGAEILGK</sequence>
<feature type="transmembrane region" description="Helical" evidence="1">
    <location>
        <begin position="462"/>
        <end position="489"/>
    </location>
</feature>
<feature type="transmembrane region" description="Helical" evidence="1">
    <location>
        <begin position="333"/>
        <end position="352"/>
    </location>
</feature>
<dbReference type="PANTHER" id="PTHR32063:SF14">
    <property type="entry name" value="BLL4319 PROTEIN"/>
    <property type="match status" value="1"/>
</dbReference>
<accession>A0ABU2C661</accession>
<dbReference type="InterPro" id="IPR027463">
    <property type="entry name" value="AcrB_DN_DC_subdom"/>
</dbReference>
<dbReference type="Gene3D" id="3.30.70.1320">
    <property type="entry name" value="Multidrug efflux transporter AcrB pore domain like"/>
    <property type="match status" value="1"/>
</dbReference>
<proteinExistence type="predicted"/>
<feature type="transmembrane region" description="Helical" evidence="1">
    <location>
        <begin position="896"/>
        <end position="916"/>
    </location>
</feature>
<evidence type="ECO:0000313" key="2">
    <source>
        <dbReference type="EMBL" id="MDR7376827.1"/>
    </source>
</evidence>
<reference evidence="2 3" key="1">
    <citation type="submission" date="2023-07" db="EMBL/GenBank/DDBJ databases">
        <title>Sorghum-associated microbial communities from plants grown in Nebraska, USA.</title>
        <authorList>
            <person name="Schachtman D."/>
        </authorList>
    </citation>
    <scope>NUCLEOTIDE SEQUENCE [LARGE SCALE GENOMIC DNA]</scope>
    <source>
        <strain evidence="2 3">BE313</strain>
    </source>
</reference>
<protein>
    <submittedName>
        <fullName evidence="2">Multidrug efflux pump</fullName>
    </submittedName>
</protein>
<feature type="transmembrane region" description="Helical" evidence="1">
    <location>
        <begin position="430"/>
        <end position="450"/>
    </location>
</feature>
<name>A0ABU2C661_9BURK</name>
<feature type="transmembrane region" description="Helical" evidence="1">
    <location>
        <begin position="869"/>
        <end position="889"/>
    </location>
</feature>
<dbReference type="PRINTS" id="PR00702">
    <property type="entry name" value="ACRIFLAVINRP"/>
</dbReference>
<dbReference type="Pfam" id="PF00873">
    <property type="entry name" value="ACR_tran"/>
    <property type="match status" value="1"/>
</dbReference>
<feature type="transmembrane region" description="Helical" evidence="1">
    <location>
        <begin position="999"/>
        <end position="1025"/>
    </location>
</feature>
<comment type="caution">
    <text evidence="2">The sequence shown here is derived from an EMBL/GenBank/DDBJ whole genome shotgun (WGS) entry which is preliminary data.</text>
</comment>
<feature type="transmembrane region" description="Helical" evidence="1">
    <location>
        <begin position="922"/>
        <end position="943"/>
    </location>
</feature>
<dbReference type="SUPFAM" id="SSF82693">
    <property type="entry name" value="Multidrug efflux transporter AcrB pore domain, PN1, PN2, PC1 and PC2 subdomains"/>
    <property type="match status" value="3"/>
</dbReference>
<dbReference type="InterPro" id="IPR001036">
    <property type="entry name" value="Acrflvin-R"/>
</dbReference>
<dbReference type="Gene3D" id="3.30.70.1440">
    <property type="entry name" value="Multidrug efflux transporter AcrB pore domain"/>
    <property type="match status" value="1"/>
</dbReference>
<dbReference type="SUPFAM" id="SSF82714">
    <property type="entry name" value="Multidrug efflux transporter AcrB TolC docking domain, DN and DC subdomains"/>
    <property type="match status" value="2"/>
</dbReference>
<feature type="transmembrane region" description="Helical" evidence="1">
    <location>
        <begin position="547"/>
        <end position="564"/>
    </location>
</feature>
<dbReference type="Gene3D" id="3.30.70.1430">
    <property type="entry name" value="Multidrug efflux transporter AcrB pore domain"/>
    <property type="match status" value="2"/>
</dbReference>
<keyword evidence="1" id="KW-0472">Membrane</keyword>
<dbReference type="SUPFAM" id="SSF82866">
    <property type="entry name" value="Multidrug efflux transporter AcrB transmembrane domain"/>
    <property type="match status" value="2"/>
</dbReference>
<feature type="transmembrane region" description="Helical" evidence="1">
    <location>
        <begin position="971"/>
        <end position="993"/>
    </location>
</feature>